<keyword evidence="6" id="KW-1185">Reference proteome</keyword>
<accession>A0A1H6TJR1</accession>
<name>A0A1H6TJR1_9DEIO</name>
<dbReference type="InterPro" id="IPR040577">
    <property type="entry name" value="Gln-synt_C"/>
</dbReference>
<dbReference type="PROSITE" id="PS00181">
    <property type="entry name" value="GLNA_ATP"/>
    <property type="match status" value="1"/>
</dbReference>
<dbReference type="RefSeq" id="WP_092263060.1">
    <property type="nucleotide sequence ID" value="NZ_FNZA01000001.1"/>
</dbReference>
<dbReference type="InterPro" id="IPR022147">
    <property type="entry name" value="GSIII_N"/>
</dbReference>
<sequence>MTQQDLEVSSAARNWRVDVQQTASPSQLVNELFASDVLTLEQLKTRLSRSAYKSLQATVERGERLDASIADTVALAMKTWAMEKGATHYTHWFQPLTGSTAEKHDSFLNPSGDGVAIMSFSGKELIQAEPDASSFPSGGLRATFEARGYTAWDPSSPAFIVRHANGATLCIPSVFASWTGEALDLKIPLLRSIEALGKAVTPAMKLFGASEGTRVTSTLGAEQEYFLITEEYFYRRPDLVMTGRTLFGTKPPRGQELEDHYFGAIPDRVLSFMTDAETQLYALGIPVKTRHNEVAPGQFEIAPIFENSNIAADHQQLIMQILRTTARKYGLVCLLHEKPFAGVNGSGKHCNWSMGTDAGENLLDPGDTPSENMQFLFFCSAVLKAVDDHQDLLRTCVASASNDHRLGANEAPPAILSIFLGSELTDIFERIVSGEGGSAKSSGLMGLGSQVLPEIPVHAGDRNRTSPFAFTGNKFEFRAVGSSQSISFPVTVMNAIFADAVAQLTADLQHRIDAGAGFDDAVAGVVRDTYRKYQRIVFNGDGYSEAWHQEAEQERGLLNLRTTIDAVETLTHEKNLRLFNDLAILNERELVARQEIMYDIYFKTVNIEGETTEYMAQTAILPAAVTYLGELEQAGPAGRAVQGLKAQVSDLTDELYDALHTLHAVNEELGGEEVHEKAHHMRDKVLPAMQQVRAAADHLEKVVSAKHWPMPTYRQMLFVK</sequence>
<dbReference type="STRING" id="856736.SAMN04488058_101538"/>
<evidence type="ECO:0000256" key="1">
    <source>
        <dbReference type="PROSITE-ProRule" id="PRU01330"/>
    </source>
</evidence>
<dbReference type="InterPro" id="IPR014746">
    <property type="entry name" value="Gln_synth/guanido_kin_cat_dom"/>
</dbReference>
<feature type="domain" description="GS catalytic" evidence="4">
    <location>
        <begin position="185"/>
        <end position="620"/>
    </location>
</feature>
<feature type="domain" description="GS beta-grasp" evidence="3">
    <location>
        <begin position="87"/>
        <end position="180"/>
    </location>
</feature>
<comment type="similarity">
    <text evidence="1 2">Belongs to the glutamine synthetase family.</text>
</comment>
<reference evidence="6" key="1">
    <citation type="submission" date="2016-10" db="EMBL/GenBank/DDBJ databases">
        <authorList>
            <person name="Varghese N."/>
            <person name="Submissions S."/>
        </authorList>
    </citation>
    <scope>NUCLEOTIDE SEQUENCE [LARGE SCALE GENOMIC DNA]</scope>
    <source>
        <strain evidence="6">CGMCC 1.10218</strain>
    </source>
</reference>
<dbReference type="Gene3D" id="1.20.120.1560">
    <property type="match status" value="1"/>
</dbReference>
<evidence type="ECO:0000259" key="3">
    <source>
        <dbReference type="PROSITE" id="PS51986"/>
    </source>
</evidence>
<dbReference type="PROSITE" id="PS51986">
    <property type="entry name" value="GS_BETA_GRASP"/>
    <property type="match status" value="1"/>
</dbReference>
<evidence type="ECO:0000256" key="2">
    <source>
        <dbReference type="RuleBase" id="RU000384"/>
    </source>
</evidence>
<dbReference type="InterPro" id="IPR052725">
    <property type="entry name" value="GS_Type-3"/>
</dbReference>
<dbReference type="GO" id="GO:0006542">
    <property type="term" value="P:glutamine biosynthetic process"/>
    <property type="evidence" value="ECO:0007669"/>
    <property type="project" value="InterPro"/>
</dbReference>
<evidence type="ECO:0000259" key="4">
    <source>
        <dbReference type="PROSITE" id="PS51987"/>
    </source>
</evidence>
<dbReference type="Pfam" id="PF00120">
    <property type="entry name" value="Gln-synt_C"/>
    <property type="match status" value="1"/>
</dbReference>
<dbReference type="PANTHER" id="PTHR42974">
    <property type="entry name" value="GLUTAMINE SYNTHETASE"/>
    <property type="match status" value="1"/>
</dbReference>
<dbReference type="EMBL" id="FNZA01000001">
    <property type="protein sequence ID" value="SEI75992.1"/>
    <property type="molecule type" value="Genomic_DNA"/>
</dbReference>
<dbReference type="AlphaFoldDB" id="A0A1H6TJR1"/>
<dbReference type="SMART" id="SM01230">
    <property type="entry name" value="Gln-synt_C"/>
    <property type="match status" value="1"/>
</dbReference>
<protein>
    <submittedName>
        <fullName evidence="5">L-glutamine synthetase</fullName>
    </submittedName>
</protein>
<dbReference type="PANTHER" id="PTHR42974:SF1">
    <property type="entry name" value="TYPE-3 GLUTAMINE SYNTHETASE"/>
    <property type="match status" value="1"/>
</dbReference>
<dbReference type="SUPFAM" id="SSF55931">
    <property type="entry name" value="Glutamine synthetase/guanido kinase"/>
    <property type="match status" value="1"/>
</dbReference>
<evidence type="ECO:0000313" key="5">
    <source>
        <dbReference type="EMBL" id="SEI75992.1"/>
    </source>
</evidence>
<dbReference type="InterPro" id="IPR027303">
    <property type="entry name" value="Gln_synth_gly_rich_site"/>
</dbReference>
<gene>
    <name evidence="5" type="ORF">SAMN04488058_101538</name>
</gene>
<dbReference type="Pfam" id="PF18318">
    <property type="entry name" value="Gln-synt_C-ter"/>
    <property type="match status" value="1"/>
</dbReference>
<dbReference type="InterPro" id="IPR008147">
    <property type="entry name" value="Gln_synt_N"/>
</dbReference>
<dbReference type="OrthoDB" id="9807095at2"/>
<evidence type="ECO:0000313" key="6">
    <source>
        <dbReference type="Proteomes" id="UP000199223"/>
    </source>
</evidence>
<dbReference type="Gene3D" id="3.30.590.10">
    <property type="entry name" value="Glutamine synthetase/guanido kinase, catalytic domain"/>
    <property type="match status" value="1"/>
</dbReference>
<dbReference type="InterPro" id="IPR008146">
    <property type="entry name" value="Gln_synth_cat_dom"/>
</dbReference>
<dbReference type="Proteomes" id="UP000199223">
    <property type="component" value="Unassembled WGS sequence"/>
</dbReference>
<dbReference type="PROSITE" id="PS51987">
    <property type="entry name" value="GS_CATALYTIC"/>
    <property type="match status" value="1"/>
</dbReference>
<dbReference type="GO" id="GO:0004356">
    <property type="term" value="F:glutamine synthetase activity"/>
    <property type="evidence" value="ECO:0007669"/>
    <property type="project" value="InterPro"/>
</dbReference>
<dbReference type="Pfam" id="PF12437">
    <property type="entry name" value="GSIII_N"/>
    <property type="match status" value="1"/>
</dbReference>
<proteinExistence type="inferred from homology"/>
<organism evidence="5 6">
    <name type="scientific">Deinococcus reticulitermitis</name>
    <dbReference type="NCBI Taxonomy" id="856736"/>
    <lineage>
        <taxon>Bacteria</taxon>
        <taxon>Thermotogati</taxon>
        <taxon>Deinococcota</taxon>
        <taxon>Deinococci</taxon>
        <taxon>Deinococcales</taxon>
        <taxon>Deinococcaceae</taxon>
        <taxon>Deinococcus</taxon>
    </lineage>
</organism>